<protein>
    <recommendedName>
        <fullName evidence="8">Amino acid transporter transmembrane domain-containing protein</fullName>
    </recommendedName>
</protein>
<feature type="compositionally biased region" description="Basic and acidic residues" evidence="6">
    <location>
        <begin position="1"/>
        <end position="14"/>
    </location>
</feature>
<feature type="domain" description="Amino acid transporter transmembrane" evidence="8">
    <location>
        <begin position="76"/>
        <end position="456"/>
    </location>
</feature>
<dbReference type="OrthoDB" id="5065238at2759"/>
<feature type="transmembrane region" description="Helical" evidence="7">
    <location>
        <begin position="296"/>
        <end position="319"/>
    </location>
</feature>
<comment type="similarity">
    <text evidence="2">Belongs to the amino acid/polyamine transporter 2 family.</text>
</comment>
<name>A0A8H4LQV4_9HYPO</name>
<organism evidence="9 10">
    <name type="scientific">Fusarium albosuccineum</name>
    <dbReference type="NCBI Taxonomy" id="1237068"/>
    <lineage>
        <taxon>Eukaryota</taxon>
        <taxon>Fungi</taxon>
        <taxon>Dikarya</taxon>
        <taxon>Ascomycota</taxon>
        <taxon>Pezizomycotina</taxon>
        <taxon>Sordariomycetes</taxon>
        <taxon>Hypocreomycetidae</taxon>
        <taxon>Hypocreales</taxon>
        <taxon>Nectriaceae</taxon>
        <taxon>Fusarium</taxon>
        <taxon>Fusarium decemcellulare species complex</taxon>
    </lineage>
</organism>
<dbReference type="GO" id="GO:0016020">
    <property type="term" value="C:membrane"/>
    <property type="evidence" value="ECO:0007669"/>
    <property type="project" value="UniProtKB-SubCell"/>
</dbReference>
<evidence type="ECO:0000256" key="2">
    <source>
        <dbReference type="ARBA" id="ARBA00008066"/>
    </source>
</evidence>
<proteinExistence type="inferred from homology"/>
<dbReference type="InterPro" id="IPR013057">
    <property type="entry name" value="AA_transpt_TM"/>
</dbReference>
<comment type="subcellular location">
    <subcellularLocation>
        <location evidence="1">Membrane</location>
        <topology evidence="1">Multi-pass membrane protein</topology>
    </subcellularLocation>
</comment>
<evidence type="ECO:0000256" key="5">
    <source>
        <dbReference type="ARBA" id="ARBA00023136"/>
    </source>
</evidence>
<feature type="transmembrane region" description="Helical" evidence="7">
    <location>
        <begin position="411"/>
        <end position="434"/>
    </location>
</feature>
<feature type="transmembrane region" description="Helical" evidence="7">
    <location>
        <begin position="83"/>
        <end position="102"/>
    </location>
</feature>
<dbReference type="Gene3D" id="1.20.1740.10">
    <property type="entry name" value="Amino acid/polyamine transporter I"/>
    <property type="match status" value="1"/>
</dbReference>
<dbReference type="Proteomes" id="UP000554235">
    <property type="component" value="Unassembled WGS sequence"/>
</dbReference>
<feature type="region of interest" description="Disordered" evidence="6">
    <location>
        <begin position="1"/>
        <end position="22"/>
    </location>
</feature>
<gene>
    <name evidence="9" type="ORF">FALBO_529</name>
</gene>
<feature type="transmembrane region" description="Helical" evidence="7">
    <location>
        <begin position="262"/>
        <end position="284"/>
    </location>
</feature>
<feature type="transmembrane region" description="Helical" evidence="7">
    <location>
        <begin position="384"/>
        <end position="405"/>
    </location>
</feature>
<keyword evidence="3 7" id="KW-0812">Transmembrane</keyword>
<keyword evidence="4 7" id="KW-1133">Transmembrane helix</keyword>
<dbReference type="EMBL" id="JAADYS010000063">
    <property type="protein sequence ID" value="KAF4472567.1"/>
    <property type="molecule type" value="Genomic_DNA"/>
</dbReference>
<dbReference type="GO" id="GO:0015179">
    <property type="term" value="F:L-amino acid transmembrane transporter activity"/>
    <property type="evidence" value="ECO:0007669"/>
    <property type="project" value="TreeGrafter"/>
</dbReference>
<evidence type="ECO:0000256" key="1">
    <source>
        <dbReference type="ARBA" id="ARBA00004141"/>
    </source>
</evidence>
<evidence type="ECO:0000259" key="8">
    <source>
        <dbReference type="Pfam" id="PF01490"/>
    </source>
</evidence>
<keyword evidence="10" id="KW-1185">Reference proteome</keyword>
<dbReference type="PANTHER" id="PTHR22950:SF479">
    <property type="entry name" value="AMINO ACID TRANSPORTER (EUROFUNG)-RELATED"/>
    <property type="match status" value="1"/>
</dbReference>
<dbReference type="AlphaFoldDB" id="A0A8H4LQV4"/>
<dbReference type="Pfam" id="PF01490">
    <property type="entry name" value="Aa_trans"/>
    <property type="match status" value="1"/>
</dbReference>
<keyword evidence="5 7" id="KW-0472">Membrane</keyword>
<feature type="transmembrane region" description="Helical" evidence="7">
    <location>
        <begin position="446"/>
        <end position="467"/>
    </location>
</feature>
<evidence type="ECO:0000256" key="6">
    <source>
        <dbReference type="SAM" id="MobiDB-lite"/>
    </source>
</evidence>
<evidence type="ECO:0000313" key="9">
    <source>
        <dbReference type="EMBL" id="KAF4472567.1"/>
    </source>
</evidence>
<sequence length="479" mass="51247">MDRRNRADDAEQQARRPGSVDEQMALLEKPTCSSASKRHAISVRVADVEVADSSHGVDDQASRVADDTPLAPGFRTMSRWDTIFVLLTNQVGLGVLTLPSVLKTMGLVPGTIAIVGLGGLSWFTAFELKLLYDRYPHVLNIVDMARVVGGRGFAWVTAFGMMLLVVMTAASASVTFSTAATMLSDGALGSTASIGIGCICCWVLCMPRTARFVSRSGIPSCVSILAATVVVIAGLAAGKPADAPAGWRRAPVWFASPSFRDGLNACLKVCYAFSGNVSFVSYMAEMNNPQRDFHVALAWLESSSISFYVFVAVSIYCLAGEYTTSPALGSAAGVLPLVAYGLVIPSVLSKGLAFGHTGIKFAYVEIMKHYRITDEMATNNARSWSIWLGIGTGFWILSLVLSIAVPVFDSIVSMTSAITIAWFSFGISAIFSLYRNVEVCSWQKAHMTLFNSLLIIGALFLNGAGLWSSTTELKDALAS</sequence>
<feature type="transmembrane region" description="Helical" evidence="7">
    <location>
        <begin position="186"/>
        <end position="205"/>
    </location>
</feature>
<evidence type="ECO:0000256" key="3">
    <source>
        <dbReference type="ARBA" id="ARBA00022692"/>
    </source>
</evidence>
<feature type="transmembrane region" description="Helical" evidence="7">
    <location>
        <begin position="339"/>
        <end position="363"/>
    </location>
</feature>
<feature type="transmembrane region" description="Helical" evidence="7">
    <location>
        <begin position="217"/>
        <end position="237"/>
    </location>
</feature>
<evidence type="ECO:0000256" key="7">
    <source>
        <dbReference type="SAM" id="Phobius"/>
    </source>
</evidence>
<reference evidence="9 10" key="1">
    <citation type="submission" date="2020-01" db="EMBL/GenBank/DDBJ databases">
        <title>Identification and distribution of gene clusters putatively required for synthesis of sphingolipid metabolism inhibitors in phylogenetically diverse species of the filamentous fungus Fusarium.</title>
        <authorList>
            <person name="Kim H.-S."/>
            <person name="Busman M."/>
            <person name="Brown D.W."/>
            <person name="Divon H."/>
            <person name="Uhlig S."/>
            <person name="Proctor R.H."/>
        </authorList>
    </citation>
    <scope>NUCLEOTIDE SEQUENCE [LARGE SCALE GENOMIC DNA]</scope>
    <source>
        <strain evidence="9 10">NRRL 20459</strain>
    </source>
</reference>
<dbReference type="PANTHER" id="PTHR22950">
    <property type="entry name" value="AMINO ACID TRANSPORTER"/>
    <property type="match status" value="1"/>
</dbReference>
<feature type="transmembrane region" description="Helical" evidence="7">
    <location>
        <begin position="153"/>
        <end position="174"/>
    </location>
</feature>
<evidence type="ECO:0000313" key="10">
    <source>
        <dbReference type="Proteomes" id="UP000554235"/>
    </source>
</evidence>
<comment type="caution">
    <text evidence="9">The sequence shown here is derived from an EMBL/GenBank/DDBJ whole genome shotgun (WGS) entry which is preliminary data.</text>
</comment>
<evidence type="ECO:0000256" key="4">
    <source>
        <dbReference type="ARBA" id="ARBA00022989"/>
    </source>
</evidence>
<accession>A0A8H4LQV4</accession>
<feature type="transmembrane region" description="Helical" evidence="7">
    <location>
        <begin position="108"/>
        <end position="132"/>
    </location>
</feature>